<feature type="region of interest" description="Disordered" evidence="2">
    <location>
        <begin position="1"/>
        <end position="296"/>
    </location>
</feature>
<feature type="region of interest" description="Disordered" evidence="2">
    <location>
        <begin position="5811"/>
        <end position="5892"/>
    </location>
</feature>
<feature type="region of interest" description="Disordered" evidence="2">
    <location>
        <begin position="591"/>
        <end position="640"/>
    </location>
</feature>
<accession>A0A0F7UI59</accession>
<feature type="compositionally biased region" description="Low complexity" evidence="2">
    <location>
        <begin position="3866"/>
        <end position="3877"/>
    </location>
</feature>
<feature type="region of interest" description="Disordered" evidence="2">
    <location>
        <begin position="3169"/>
        <end position="3190"/>
    </location>
</feature>
<feature type="region of interest" description="Disordered" evidence="2">
    <location>
        <begin position="5646"/>
        <end position="5666"/>
    </location>
</feature>
<feature type="compositionally biased region" description="Polar residues" evidence="2">
    <location>
        <begin position="181"/>
        <end position="190"/>
    </location>
</feature>
<feature type="compositionally biased region" description="Low complexity" evidence="2">
    <location>
        <begin position="878"/>
        <end position="887"/>
    </location>
</feature>
<dbReference type="SUPFAM" id="SSF55874">
    <property type="entry name" value="ATPase domain of HSP90 chaperone/DNA topoisomerase II/histidine kinase"/>
    <property type="match status" value="1"/>
</dbReference>
<feature type="compositionally biased region" description="Pro residues" evidence="2">
    <location>
        <begin position="15"/>
        <end position="29"/>
    </location>
</feature>
<feature type="compositionally biased region" description="Pro residues" evidence="2">
    <location>
        <begin position="63"/>
        <end position="76"/>
    </location>
</feature>
<feature type="region of interest" description="Disordered" evidence="2">
    <location>
        <begin position="4604"/>
        <end position="4630"/>
    </location>
</feature>
<feature type="compositionally biased region" description="Basic residues" evidence="2">
    <location>
        <begin position="3958"/>
        <end position="3973"/>
    </location>
</feature>
<feature type="compositionally biased region" description="Basic and acidic residues" evidence="2">
    <location>
        <begin position="2785"/>
        <end position="2800"/>
    </location>
</feature>
<feature type="compositionally biased region" description="Basic and acidic residues" evidence="2">
    <location>
        <begin position="1878"/>
        <end position="1889"/>
    </location>
</feature>
<feature type="compositionally biased region" description="Acidic residues" evidence="2">
    <location>
        <begin position="495"/>
        <end position="504"/>
    </location>
</feature>
<feature type="region of interest" description="Disordered" evidence="2">
    <location>
        <begin position="4841"/>
        <end position="4919"/>
    </location>
</feature>
<feature type="compositionally biased region" description="Basic and acidic residues" evidence="2">
    <location>
        <begin position="3100"/>
        <end position="3125"/>
    </location>
</feature>
<keyword evidence="1" id="KW-0862">Zinc</keyword>
<feature type="compositionally biased region" description="Low complexity" evidence="2">
    <location>
        <begin position="3974"/>
        <end position="3988"/>
    </location>
</feature>
<feature type="region of interest" description="Disordered" evidence="2">
    <location>
        <begin position="3679"/>
        <end position="3726"/>
    </location>
</feature>
<protein>
    <recommendedName>
        <fullName evidence="3">SWIM-type domain-containing protein</fullName>
    </recommendedName>
</protein>
<feature type="region of interest" description="Disordered" evidence="2">
    <location>
        <begin position="5043"/>
        <end position="5077"/>
    </location>
</feature>
<feature type="domain" description="SWIM-type" evidence="3">
    <location>
        <begin position="350"/>
        <end position="389"/>
    </location>
</feature>
<feature type="compositionally biased region" description="Acidic residues" evidence="2">
    <location>
        <begin position="1095"/>
        <end position="1104"/>
    </location>
</feature>
<feature type="compositionally biased region" description="Basic and acidic residues" evidence="2">
    <location>
        <begin position="5062"/>
        <end position="5074"/>
    </location>
</feature>
<feature type="compositionally biased region" description="Polar residues" evidence="2">
    <location>
        <begin position="4960"/>
        <end position="4972"/>
    </location>
</feature>
<feature type="compositionally biased region" description="Basic and acidic residues" evidence="2">
    <location>
        <begin position="5607"/>
        <end position="5620"/>
    </location>
</feature>
<feature type="compositionally biased region" description="Low complexity" evidence="2">
    <location>
        <begin position="220"/>
        <end position="229"/>
    </location>
</feature>
<feature type="region of interest" description="Disordered" evidence="2">
    <location>
        <begin position="2448"/>
        <end position="2467"/>
    </location>
</feature>
<feature type="compositionally biased region" description="Basic and acidic residues" evidence="2">
    <location>
        <begin position="1942"/>
        <end position="1955"/>
    </location>
</feature>
<feature type="region of interest" description="Disordered" evidence="2">
    <location>
        <begin position="1875"/>
        <end position="1896"/>
    </location>
</feature>
<feature type="compositionally biased region" description="Pro residues" evidence="2">
    <location>
        <begin position="90"/>
        <end position="107"/>
    </location>
</feature>
<feature type="compositionally biased region" description="Basic and acidic residues" evidence="2">
    <location>
        <begin position="5823"/>
        <end position="5847"/>
    </location>
</feature>
<feature type="compositionally biased region" description="Low complexity" evidence="2">
    <location>
        <begin position="3768"/>
        <end position="3778"/>
    </location>
</feature>
<sequence>MSNPPQGHPFGGRRPPAPHGYPPQSPPPGHFSRNVPQAPGYQHLSAFPRQRHHHERHYHPRPPYRQPPRESQPPPSGQDHFPVHHLNAPHEPPSVPRPPSAVPPSHCPPSGASCPPFSSRAPFPHTRGHNPSQSSSGSFAASSPDAPPRQPRSGPQPHTSFAQPPPAASSRGRRGDRGIPQASSILSTVSAFLESERRRGGHAAQTAAKPVGGGPPGSPGPASGAAGAPARRDNVPSRAETDVVVIDSSDDEAGKPQEPPSGGRSHGGRGRGEQTARGTGPGERRREEEKAAAVRRSQWLLQSDELRWESVPEFRSLARKRLHRGVLGKAQKIAEMEDGIRQTEEDEMTFIVHSESSNCRFVDLAVCECSCPNHEPPCSHLTAVALGGSSQDRLQFALMTLMKLRFLNPFADRTTSFIALSTREVSLSFGAIQKFVRSHFARRHTPEEVAEAAVRAAVGLLLRFYQRAQGTLPPLPSTVQRAKETEKEKGTARDSDDEPEETPEKEEANATEDTVQICASDSSADDSSESDEAETSGEPSVSREDDSEPRTSGTKTGKTEKRSREQENDVPRADIASHLARAVAKAAEELLSASTLSASPSPSSPASSAPLSPRSQSRQEETLQATCGEGGVASEPAGVAGPGARLELWCRFEQSVQARLRKSLKRRAKLLSSTAADSVPLSLAESATPPLLCLGEFLRRLARAEREVGSEEGATPGEAPPTEKENGAKDRKRDLGATDTVPGPASTSTSFPLSSSSTFSPSCASALSMPRRKTLTSAEAIRLLSLFFSSAQATAAPGSHRGDTETGLGGVKSEENRLSSGAFVAGEPGAEASPGRQAAGDRSSPEGGVESGKKREDLFSSAASSSWADRGCGEATEASDAPASPLAPASPPFGGSGAAGNEELLFSILSEVQKMRDERRRGISWNGEEDWDNWETARETEEQRAAIGGPVPRWQRRRRRKRQTGGDLQEIVECLAALEARVVSKRGPPGQVDGDAERADTRGEDLLSSRKPERGREAQASFLKCLLSLPEALWALGTALRVRGSQAGDAETPLGRRERQRDRALDSGTDLESKGEGRRHRVREERGRSRNASDVENDGVEGEDGGLRSVHASWQEAEGRHTAQARDEAAILTFFLAESFPSLFMGAPDHTDPRRETQALPLASPGPGSLWQTTDVPLSKQDRLRVYHRLLLLHVSGSSLSPFSSLSSGTSGRLPLPSLRQGRRLAALGRRLLGLSSAPLGEDSASDDSSEDASGDESGDRGNPTLSVEGQARLRDLYGASILPAVSLLSPSSLLSSFPSAASRAVASPGYERLSCPASSVPVAAASPPSSFAAGFSPGQVAWLIATAPPLVDMNFFLNWESTFAPLHGPLLSFLRRHLHLPLVPASASPAAHSSPGTLAASSFFLLLDPQTLVRLPRHTLASSRSSSSRAEEEAAAPQAEGPAAVAAFLQSLGRRCGQETAVSFLSLLCTERAAGRSAGAAALRGVGDESGLRTEIQRRFWGEIAYAQGAKQTDAKPHSDRDVQSVVAFASHFLLSLPFFAWREGIETLVSPLAARVGRRRLLLEMERLAYASWFSGCSASAAPSTSLPSSLSASPPVSLHLSVPSASCLPRPGSRSSSSSSAGPVCVFSGQMETSAQHLSQAQCAALEAAVSLCRDVLEAEEQAETWEKRGRCGELELGEAAGKSLLERHVSNQLGANREPGAEGEGGEAGSFPETQVPNTLGASTGENSHSSSVHADASEEPASGLSSPVRGARLESPLAPQEGPLYPSFSPVSGVDDEAPVHRRRRSSSDEEELLLSQPLLHLRKPHQAPKPGEMGERGREAGGEIRGVPDEPVSLCEKFVPFQKASSCKSEMDAGADGEARQRVLEQGTQGLEAKEEPGIEGKESLPCSESPYARQRAIIEAIRIEEFGVGLKLRGGAESSSTGAKDQDAPSQEALRTPEEREEKKKERETNALIEDVLLRQRQRLTRALDRLSRGLYTADSHLQMELLQNADDNNYSALEALRSQVRMRENASLSADGLSLALAEPSLHFEVTPEGLAAFNNENGFTEKDVRALCDVARSTKVKREVRATQANGAGSIPEEGKDREKAGEVKKIGKFGLGFKSVFAISDRPHLFSKGFAFKFEASDPTGLGFVLPHWLEPPEAHFYLPASVLASANWVSSGANLSGLFPGSPRRVALPGSCVSPGLARFPATKIPTAKNGVAPQRREVGCSSVGSRSLRDEAGTRVTSSFFQVAPSAGPAVGSSSPSAASGAPLASSASSASATWRTVVWLPLKASLLSGVGAECWRAPQEGLAARLAALCPEELLFLRQLTRVSSCLRLSRPPVFSVVEKRVVALNPEGDRAGDCGAGCAEAEAGGAWRRLSFSGARQGKSYTVQRVRLASRHAALREEEASAAEPPAAEDDRDNPRGSGASRHPNGETRKEEDWILVRCEFSVLVPAQREEEDARPALSGGDREAEEMERRRTEIVVALPLLSSGHAAAPVYGLETRPSFDLVPDPEAPSSASPASSSSRLSGISSALLPAVPESRPVFCYLPIRSFGLPFVLHAPFELTASRESLVVSSFFNLQLRAALPETFLAALHFCKRSDLFPLQTSFLRFLPFFAAKDNDFFAPAAREILRLLRQEPCVMVIDPAARLFSSTSLSSSSLSASRLQKRQVAETGSGGASDTAEAGTSRPRSESRPLPFIWAAPTIALLPSASLPANRATRARSWPHHAASEVAGFAAHHGLGRAAKAGGLSESSLLADRASGGEPASSKARAVEGQGGDRDGAQPAAAPPRGRSEVETGGEPEKEEAGDSGDCATASDDLQARLVSPALLKQHLNLFYVHPTMLQETGEEALRRLGVRAFSLWDAVEFLRSAVACHTPTARGRGGSTSAKAESPCVARGDRENASAGSTDCASRVAAIGRAGEGRAEARTSAGAEQDWGEADEVLSAPWVGLFLCFLDELVEKGDYTRDEIHFAFEALKTIPFLPTSSGLRVAAGIRSESGRRGRAGEGRAATHEEGENEKRPYRTGGAASGDAFLPLYVLVGDNGVREQEETLFSHSGLSPRAAFHELSPFGSPEGEGGFKPPGAEAETETAVACSHSSSPSAACEGDKRQTAREEERRRALLRGTKHEPEETQGAQRESGDNSREEAHMRHRTRRAVEHLVRILSPEVFQAFRASGRENDGGREHADGFPKEKEDERALQRIRALRSLSRLGVQEAGAFQLISSRVIPLLSDPAAAEHLADSTLVSLLAFLALHLDDLRVVLRSAGQRQRPRSGERKSEREVAREQWRDRGRWARPRRGPASESPGNEAPSTLDRRQRRDAQRAAPSTDEELDEAGKEIWKSFQVLTAAGERVALGDWRLRLPVSLRARPLEGTGEREVASGEPEGLFSGKRKKGELRSLLEVPQPVELSSRYFDYAPVETWAAFFSFLGLTNFLPVQKVVYELAWQSARPPLGASGNLSDTDKGRKQHGEALDSRAGRGKEADCLLSLRLLQIEDQVFAASDYTCAIAVGGVASTSSFASLSASAASAGAVSDASSEKLRDEKTRESRTAEAALGVATLPLNILQLLVASRTPAEWQSLVAHQAACKQSSVNVEAAPGTAKNRCGHEVPRDLSTGQGDERESPGMADRSERAAAYPAWDETCEASEHAGEDPPEGVSLLVEDFISLDFELLSNSLVLPRMSQNASLPVSPSSASAGSFLPASGGCASRSSPERGTEPERDPRDRTEADDERRRALLLSDILCHSWETRIQPFLAAACRDTPTTRTHVTSRGPSPFSLWSSSSSSSAFPSAFLLQLRTRRWLPACEVTTAAAAEELEKTRGAALTVCRAAEGRRSLDGCMHARGDDTPRLDPGERLPEVTVVMDVEGDAMSQSDSSLDSSSSADEDETLGPREGPLHGLARGRKRRRGSGRSPQRQQSALSVDLERAPQGLCPSAWKRQCLCPSGDAAACATRAPADSASPPRGKRRRSGPRQSRRSRVSPSPVSSLSHLSSSEEVDNEWREQRKRKRSANGSRRTGRTSGNEREERQATGDELLRWTYSGLAAPASLHAPSDRVFAVYGHLVRFLDPQCSQLWSGVCANGEEAEQKRDGADRPRTAGREQWEAEDDGRKREKGRGIEPAENRELSEQDRVHPHSLLSFQGRSHSSQLAGSSSCSSSSLFASCLGLDPRTCFSPSSSDPLSLLGVGTRPTVVGALALFHDLGVCLSCPGTAKETRVGSAGDSGTRAALSSLLVSSFCTGRGIPGSQAAGDIAEVLTGRSDAFPVWRGSAVRLKDRGETERKEERECNDKARRSRVSVCDFSLPPLPSLALWHVRGLQCVASLPCLEDGKGLSCFSSVVPSHSPLSLSRSSSPSGLSPRSPASTALPRPSVFSSPSSPSVAFSGRDTGRSVAFTPHSQRVSELCAPCAALLDGVARLLLFLAEAAGRETELGVCAVPPLQMLEGSCPEPRLLAGAAWSSSSTSETLSDGPGDDAAPPALWRLLRSCFQRDRDGKSFLLLPVPSALVSSTRGTELDQTTAPHATLATCMRGASQSPVSSSSSLASASPSSPVSGGACGESAAGCLRWLGVGEVYWSAPPGVSEVCFSSSSFFSFLSRTLLSVSSVRRAATQVESEAQDASDRKETLAGSSASSRPSSLSLFPVATLPQLFAAEGESEDAVRSIRRLLVDIAEMRPNPSLPDCFDALLKLTTSEDEAQRRDVPRVEGHIHGRRRRGGRKREAGAPRKSELAAETRLVNLAREDLGNGEAPPRSLTSASGLSFASSPVSNPSPSSAWLPQGPRSVLSEESRTTQAVLLLLFFACELLEQERRSDVVSALSARTKSLATSLLAADARGRLLHPHLNARGERGWATRHRNKSGLDQGRIFSDGESEEEKQERDEHISGRQGSPVEATRSGQDCKERAGSAAEARVGVAEEARRRREEETDATMRRLRALFWELPIIPTCVPASRPARACAETGVSAPFPAKQTSEETQGPSCQNGGGDGDSPAHRDGWFNEEDIPKHEEESRQTRLEEGRIIWVPPRDGLSLVAYERDAEIWTAFASLFTVSASSPSPCASSDSSACGWDGDESSKKANETHPRPSPDLLRSRLTWLPESILTLDQVVEREELKKVAHILSPSPWAASSASAVPGVSSVPSPSVRDVEAYLRAEARLGVLRLQRSLSRLFPDAIALASGQTPNSMSHPPAGAWPPSAGFSWRLTREKPLPFRSLWVAFLREAFAARFFHTECVRQVSASLPFLPGITSFSSFCGELNSSSARASAPSPGSRGSARRGPSGRTSASLPAPGSAVGAGYSSSRLLSLSPSRSFSPPLPLEALELFLAPSLKRLLCCALLPFVRRYLFVRLPHLYRFLVAEPDSSLHAGSVVKGAEMPAERSETQGEANTTDGACGRPRIFVRLRQLKLYATGDLGLRLLHRATGVASPVQRQDAFLLGFRGSAEDEVEDGAREKDRGAGRETEDDRLSLEDEELSACPRQEDAPSSLPLLLAIAEADHFRWFTQPAAPDCPPFQLRFVPLPPEVFREFSRVFSLRGEPLEALATFLHLCYTVQLQCLLVKQLEGQSPERSKRASRSPGSSAENRSLQASLADEICRFLTAQGLPSLSDFRSTSVSLASRKSDEAASKSADGLRDVPGAGSSAGDTAIDYTLFYRLHGEDKDGDEGGAVPRSMDPARLATTDGGRESLLWADEWIREALREDDRQEYDAWRKLGEGVASDEEKEREGVEGDGDGKLCDEKLKTKQNSRSGEARNEDGEEGERHQEEDADGSVSDEAQRPDTERMRGPETAVRNAGEEHGGESLMDEFFVSDLDRQTVPHIFGGLLTFGKEGMETESTDPRLRAKEGSEQDSEVRRRERDGELGGVVEGESAAGELGRDPKDTGKTFNSLQRDHEGEERESERRENAVRVRETLRLGAFTAEDLELPPGFEDVAPRRQLPTSEGVSSAKTDRTGRRGEGIVFSFLSLQFKDEIQEGRCRILWVNEDEESGTPYDILVTKYGQVGSSALPESIYIEVKATSSQSKSFFEVSHKEWQFAQQHGDHFHIYRVLDAEGEQPRILRIVNPYRQWRENRIGICIAL</sequence>
<keyword evidence="1" id="KW-0479">Metal-binding</keyword>
<feature type="region of interest" description="Disordered" evidence="2">
    <location>
        <begin position="4956"/>
        <end position="5004"/>
    </location>
</feature>
<dbReference type="PANTHER" id="PTHR32387:SF0">
    <property type="entry name" value="PROTEIN NO VEIN"/>
    <property type="match status" value="1"/>
</dbReference>
<feature type="compositionally biased region" description="Basic residues" evidence="2">
    <location>
        <begin position="49"/>
        <end position="62"/>
    </location>
</feature>
<dbReference type="InterPro" id="IPR052957">
    <property type="entry name" value="Auxin_embryo_med"/>
</dbReference>
<feature type="region of interest" description="Disordered" evidence="2">
    <location>
        <begin position="1697"/>
        <end position="1797"/>
    </location>
</feature>
<proteinExistence type="predicted"/>
<feature type="compositionally biased region" description="Low complexity" evidence="2">
    <location>
        <begin position="131"/>
        <end position="144"/>
    </location>
</feature>
<evidence type="ECO:0000256" key="1">
    <source>
        <dbReference type="PROSITE-ProRule" id="PRU00325"/>
    </source>
</evidence>
<feature type="compositionally biased region" description="Basic and acidic residues" evidence="2">
    <location>
        <begin position="5761"/>
        <end position="5772"/>
    </location>
</feature>
<dbReference type="Pfam" id="PF13020">
    <property type="entry name" value="NOV_C"/>
    <property type="match status" value="1"/>
</dbReference>
<feature type="region of interest" description="Disordered" evidence="2">
    <location>
        <begin position="2993"/>
        <end position="3021"/>
    </location>
</feature>
<feature type="compositionally biased region" description="Low complexity" evidence="2">
    <location>
        <begin position="591"/>
        <end position="616"/>
    </location>
</feature>
<feature type="compositionally biased region" description="Polar residues" evidence="2">
    <location>
        <begin position="1716"/>
        <end position="1737"/>
    </location>
</feature>
<evidence type="ECO:0000256" key="2">
    <source>
        <dbReference type="SAM" id="MobiDB-lite"/>
    </source>
</evidence>
<feature type="region of interest" description="Disordered" evidence="2">
    <location>
        <begin position="934"/>
        <end position="962"/>
    </location>
</feature>
<feature type="compositionally biased region" description="Basic and acidic residues" evidence="2">
    <location>
        <begin position="3456"/>
        <end position="3471"/>
    </location>
</feature>
<feature type="region of interest" description="Disordered" evidence="2">
    <location>
        <begin position="3864"/>
        <end position="3918"/>
    </location>
</feature>
<feature type="region of interest" description="Disordered" evidence="2">
    <location>
        <begin position="3593"/>
        <end position="3649"/>
    </location>
</feature>
<feature type="region of interest" description="Disordered" evidence="2">
    <location>
        <begin position="4339"/>
        <end position="4379"/>
    </location>
</feature>
<feature type="compositionally biased region" description="Acidic residues" evidence="2">
    <location>
        <begin position="523"/>
        <end position="535"/>
    </location>
</feature>
<dbReference type="Gene3D" id="3.30.565.10">
    <property type="entry name" value="Histidine kinase-like ATPase, C-terminal domain"/>
    <property type="match status" value="1"/>
</dbReference>
<feature type="region of interest" description="Disordered" evidence="2">
    <location>
        <begin position="1045"/>
        <end position="1106"/>
    </location>
</feature>
<feature type="region of interest" description="Disordered" evidence="2">
    <location>
        <begin position="2748"/>
        <end position="2808"/>
    </location>
</feature>
<feature type="region of interest" description="Disordered" evidence="2">
    <location>
        <begin position="3059"/>
        <end position="3147"/>
    </location>
</feature>
<evidence type="ECO:0000313" key="4">
    <source>
        <dbReference type="EMBL" id="CEL68701.1"/>
    </source>
</evidence>
<feature type="region of interest" description="Disordered" evidence="2">
    <location>
        <begin position="793"/>
        <end position="900"/>
    </location>
</feature>
<feature type="compositionally biased region" description="Basic and acidic residues" evidence="2">
    <location>
        <begin position="557"/>
        <end position="572"/>
    </location>
</feature>
<feature type="region of interest" description="Disordered" evidence="2">
    <location>
        <begin position="3448"/>
        <end position="3471"/>
    </location>
</feature>
<feature type="compositionally biased region" description="Basic and acidic residues" evidence="2">
    <location>
        <begin position="5736"/>
        <end position="5751"/>
    </location>
</feature>
<feature type="compositionally biased region" description="Polar residues" evidence="2">
    <location>
        <begin position="5924"/>
        <end position="5933"/>
    </location>
</feature>
<feature type="region of interest" description="Disordered" evidence="2">
    <location>
        <begin position="3759"/>
        <end position="3778"/>
    </location>
</feature>
<feature type="region of interest" description="Disordered" evidence="2">
    <location>
        <begin position="5607"/>
        <end position="5627"/>
    </location>
</feature>
<feature type="compositionally biased region" description="Basic and acidic residues" evidence="2">
    <location>
        <begin position="5702"/>
        <end position="5728"/>
    </location>
</feature>
<feature type="region of interest" description="Disordered" evidence="2">
    <location>
        <begin position="707"/>
        <end position="764"/>
    </location>
</feature>
<evidence type="ECO:0000259" key="3">
    <source>
        <dbReference type="PROSITE" id="PS50966"/>
    </source>
</evidence>
<feature type="region of interest" description="Disordered" evidence="2">
    <location>
        <begin position="5702"/>
        <end position="5788"/>
    </location>
</feature>
<dbReference type="GO" id="GO:0008270">
    <property type="term" value="F:zinc ion binding"/>
    <property type="evidence" value="ECO:0007669"/>
    <property type="project" value="UniProtKB-KW"/>
</dbReference>
<name>A0A0F7UI59_NEOCL</name>
<feature type="compositionally biased region" description="Basic and acidic residues" evidence="2">
    <location>
        <begin position="5876"/>
        <end position="5892"/>
    </location>
</feature>
<feature type="compositionally biased region" description="Basic and acidic residues" evidence="2">
    <location>
        <begin position="481"/>
        <end position="494"/>
    </location>
</feature>
<feature type="compositionally biased region" description="Low complexity" evidence="2">
    <location>
        <begin position="3947"/>
        <end position="3957"/>
    </location>
</feature>
<feature type="compositionally biased region" description="Low complexity" evidence="2">
    <location>
        <begin position="5043"/>
        <end position="5056"/>
    </location>
</feature>
<feature type="compositionally biased region" description="Acidic residues" evidence="2">
    <location>
        <begin position="1244"/>
        <end position="1257"/>
    </location>
</feature>
<feature type="compositionally biased region" description="Basic and acidic residues" evidence="2">
    <location>
        <begin position="282"/>
        <end position="292"/>
    </location>
</feature>
<feature type="compositionally biased region" description="Low complexity" evidence="2">
    <location>
        <begin position="5249"/>
        <end position="5274"/>
    </location>
</feature>
<dbReference type="InterPro" id="IPR007527">
    <property type="entry name" value="Znf_SWIM"/>
</dbReference>
<feature type="region of interest" description="Disordered" evidence="2">
    <location>
        <begin position="3260"/>
        <end position="3328"/>
    </location>
</feature>
<keyword evidence="1" id="KW-0863">Zinc-finger</keyword>
<feature type="compositionally biased region" description="Basic and acidic residues" evidence="2">
    <location>
        <begin position="4688"/>
        <end position="4701"/>
    </location>
</feature>
<feature type="compositionally biased region" description="Basic residues" evidence="2">
    <location>
        <begin position="3895"/>
        <end position="3904"/>
    </location>
</feature>
<gene>
    <name evidence="4" type="ORF">BN1204_044430</name>
</gene>
<feature type="compositionally biased region" description="Basic and acidic residues" evidence="2">
    <location>
        <begin position="4079"/>
        <end position="4126"/>
    </location>
</feature>
<feature type="compositionally biased region" description="Low complexity" evidence="2">
    <location>
        <begin position="4339"/>
        <end position="4377"/>
    </location>
</feature>
<feature type="region of interest" description="Disordered" evidence="2">
    <location>
        <begin position="1809"/>
        <end position="1835"/>
    </location>
</feature>
<feature type="compositionally biased region" description="Basic and acidic residues" evidence="2">
    <location>
        <begin position="995"/>
        <end position="1014"/>
    </location>
</feature>
<feature type="compositionally biased region" description="Basic and acidic residues" evidence="2">
    <location>
        <begin position="2993"/>
        <end position="3016"/>
    </location>
</feature>
<feature type="region of interest" description="Disordered" evidence="2">
    <location>
        <begin position="4077"/>
        <end position="4126"/>
    </location>
</feature>
<feature type="compositionally biased region" description="Polar residues" evidence="2">
    <location>
        <begin position="4005"/>
        <end position="4015"/>
    </location>
</feature>
<feature type="compositionally biased region" description="Basic and acidic residues" evidence="2">
    <location>
        <begin position="3170"/>
        <end position="3190"/>
    </location>
</feature>
<organism evidence="4">
    <name type="scientific">Neospora caninum (strain Liverpool)</name>
    <dbReference type="NCBI Taxonomy" id="572307"/>
    <lineage>
        <taxon>Eukaryota</taxon>
        <taxon>Sar</taxon>
        <taxon>Alveolata</taxon>
        <taxon>Apicomplexa</taxon>
        <taxon>Conoidasida</taxon>
        <taxon>Coccidia</taxon>
        <taxon>Eucoccidiorida</taxon>
        <taxon>Eimeriorina</taxon>
        <taxon>Sarcocystidae</taxon>
        <taxon>Neospora</taxon>
    </lineage>
</organism>
<feature type="compositionally biased region" description="Basic and acidic residues" evidence="2">
    <location>
        <begin position="3706"/>
        <end position="3726"/>
    </location>
</feature>
<feature type="compositionally biased region" description="Basic and acidic residues" evidence="2">
    <location>
        <begin position="1054"/>
        <end position="1093"/>
    </location>
</feature>
<dbReference type="PROSITE" id="PS50966">
    <property type="entry name" value="ZF_SWIM"/>
    <property type="match status" value="1"/>
</dbReference>
<feature type="compositionally biased region" description="Basic and acidic residues" evidence="2">
    <location>
        <begin position="3267"/>
        <end position="3287"/>
    </location>
</feature>
<feature type="compositionally biased region" description="Basic and acidic residues" evidence="2">
    <location>
        <begin position="1818"/>
        <end position="1834"/>
    </location>
</feature>
<feature type="region of interest" description="Disordered" evidence="2">
    <location>
        <begin position="5249"/>
        <end position="5281"/>
    </location>
</feature>
<feature type="region of interest" description="Disordered" evidence="2">
    <location>
        <begin position="985"/>
        <end position="1014"/>
    </location>
</feature>
<feature type="compositionally biased region" description="Low complexity" evidence="2">
    <location>
        <begin position="3680"/>
        <end position="3700"/>
    </location>
</feature>
<feature type="compositionally biased region" description="Basic and acidic residues" evidence="2">
    <location>
        <begin position="230"/>
        <end position="241"/>
    </location>
</feature>
<feature type="region of interest" description="Disordered" evidence="2">
    <location>
        <begin position="1238"/>
        <end position="1267"/>
    </location>
</feature>
<feature type="compositionally biased region" description="Low complexity" evidence="2">
    <location>
        <begin position="4753"/>
        <end position="4766"/>
    </location>
</feature>
<feature type="compositionally biased region" description="Low complexity" evidence="2">
    <location>
        <begin position="3086"/>
        <end position="3098"/>
    </location>
</feature>
<feature type="compositionally biased region" description="Basic and acidic residues" evidence="2">
    <location>
        <begin position="3308"/>
        <end position="3317"/>
    </location>
</feature>
<reference evidence="4" key="1">
    <citation type="journal article" date="2015" name="PLoS ONE">
        <title>Comprehensive Evaluation of Toxoplasma gondii VEG and Neospora caninum LIV Genomes with Tachyzoite Stage Transcriptome and Proteome Defines Novel Transcript Features.</title>
        <authorList>
            <person name="Ramaprasad A."/>
            <person name="Mourier T."/>
            <person name="Naeem R."/>
            <person name="Malas T.B."/>
            <person name="Moussa E."/>
            <person name="Panigrahi A."/>
            <person name="Vermont S.J."/>
            <person name="Otto T.D."/>
            <person name="Wastling J."/>
            <person name="Pain A."/>
        </authorList>
    </citation>
    <scope>NUCLEOTIDE SEQUENCE</scope>
    <source>
        <strain evidence="4">Liverpool</strain>
    </source>
</reference>
<dbReference type="PANTHER" id="PTHR32387">
    <property type="entry name" value="WU:FJ29H11"/>
    <property type="match status" value="1"/>
</dbReference>
<feature type="compositionally biased region" description="Basic and acidic residues" evidence="2">
    <location>
        <begin position="3613"/>
        <end position="3627"/>
    </location>
</feature>
<feature type="region of interest" description="Disordered" evidence="2">
    <location>
        <begin position="471"/>
        <end position="576"/>
    </location>
</feature>
<feature type="region of interest" description="Disordered" evidence="2">
    <location>
        <begin position="2659"/>
        <end position="2687"/>
    </location>
</feature>
<dbReference type="InterPro" id="IPR024975">
    <property type="entry name" value="NOV_C"/>
</dbReference>
<feature type="compositionally biased region" description="Basic and acidic residues" evidence="2">
    <location>
        <begin position="4980"/>
        <end position="5004"/>
    </location>
</feature>
<feature type="region of interest" description="Disordered" evidence="2">
    <location>
        <begin position="5913"/>
        <end position="5937"/>
    </location>
</feature>
<feature type="compositionally biased region" description="Low complexity" evidence="2">
    <location>
        <begin position="744"/>
        <end position="764"/>
    </location>
</feature>
<feature type="compositionally biased region" description="Basic and acidic residues" evidence="2">
    <location>
        <begin position="935"/>
        <end position="944"/>
    </location>
</feature>
<feature type="compositionally biased region" description="Basic and acidic residues" evidence="2">
    <location>
        <begin position="721"/>
        <end position="736"/>
    </location>
</feature>
<feature type="region of interest" description="Disordered" evidence="2">
    <location>
        <begin position="4687"/>
        <end position="4773"/>
    </location>
</feature>
<dbReference type="InterPro" id="IPR036890">
    <property type="entry name" value="HATPase_C_sf"/>
</dbReference>
<feature type="region of interest" description="Disordered" evidence="2">
    <location>
        <begin position="3947"/>
        <end position="4024"/>
    </location>
</feature>
<feature type="region of interest" description="Disordered" evidence="2">
    <location>
        <begin position="5433"/>
        <end position="5469"/>
    </location>
</feature>
<feature type="region of interest" description="Disordered" evidence="2">
    <location>
        <begin position="2392"/>
        <end position="2427"/>
    </location>
</feature>
<dbReference type="EMBL" id="LN714484">
    <property type="protein sequence ID" value="CEL68701.1"/>
    <property type="molecule type" value="Genomic_DNA"/>
</dbReference>
<feature type="compositionally biased region" description="Basic and acidic residues" evidence="2">
    <location>
        <begin position="4711"/>
        <end position="4724"/>
    </location>
</feature>
<feature type="region of interest" description="Disordered" evidence="2">
    <location>
        <begin position="1921"/>
        <end position="1955"/>
    </location>
</feature>
<feature type="compositionally biased region" description="Basic and acidic residues" evidence="2">
    <location>
        <begin position="4906"/>
        <end position="4919"/>
    </location>
</feature>
<feature type="compositionally biased region" description="Basic and acidic residues" evidence="2">
    <location>
        <begin position="3133"/>
        <end position="3143"/>
    </location>
</feature>
<feature type="compositionally biased region" description="Basic and acidic residues" evidence="2">
    <location>
        <begin position="5436"/>
        <end position="5456"/>
    </location>
</feature>
<feature type="region of interest" description="Disordered" evidence="2">
    <location>
        <begin position="2872"/>
        <end position="2896"/>
    </location>
</feature>